<gene>
    <name evidence="1" type="ORF">FHR90_003440</name>
</gene>
<protein>
    <recommendedName>
        <fullName evidence="3">Transporter</fullName>
    </recommendedName>
</protein>
<name>A0A839UZ00_9PROT</name>
<dbReference type="Proteomes" id="UP000557688">
    <property type="component" value="Unassembled WGS sequence"/>
</dbReference>
<dbReference type="AlphaFoldDB" id="A0A839UZ00"/>
<dbReference type="EMBL" id="JACHXV010000049">
    <property type="protein sequence ID" value="MBB3175578.1"/>
    <property type="molecule type" value="Genomic_DNA"/>
</dbReference>
<keyword evidence="2" id="KW-1185">Reference proteome</keyword>
<accession>A0A839UZ00</accession>
<organism evidence="1 2">
    <name type="scientific">Endobacter medicaginis</name>
    <dbReference type="NCBI Taxonomy" id="1181271"/>
    <lineage>
        <taxon>Bacteria</taxon>
        <taxon>Pseudomonadati</taxon>
        <taxon>Pseudomonadota</taxon>
        <taxon>Alphaproteobacteria</taxon>
        <taxon>Acetobacterales</taxon>
        <taxon>Acetobacteraceae</taxon>
        <taxon>Endobacter</taxon>
    </lineage>
</organism>
<proteinExistence type="predicted"/>
<dbReference type="Pfam" id="PF13557">
    <property type="entry name" value="Phenol_MetA_deg"/>
    <property type="match status" value="1"/>
</dbReference>
<sequence length="330" mass="36653">MCDKSRAPRSVTGKQDKRIRLPLGRETMNYSLSAASCVRRWLVPLCLMATIVIGTPARAADLDADDYSAGGLPAGTNLALLYFQHAVRDQYNAFGNKAGRGDLTSDIGILRYAHFVDVGPFIADPQFLLPFGSLHGSGDQRALGSASGIGDLILASTFWLYRDKVAGRYFGVTPFIYAPTGQYNRNQPLSLGENRWKFTLQTAYVTPLFTPKLTMQVSADVTFYTHNSSYGAASQTLTQKPLGEFQEWFMYHVNKDLDIRAGTFQFVGGTQFVDGQRVRNSHTSTVNFKVGFGWNFAPTWSLVGLYGRDAHVENGFEESTRFNFRVLKAF</sequence>
<dbReference type="InterPro" id="IPR025737">
    <property type="entry name" value="FApF"/>
</dbReference>
<evidence type="ECO:0008006" key="3">
    <source>
        <dbReference type="Google" id="ProtNLM"/>
    </source>
</evidence>
<reference evidence="1 2" key="1">
    <citation type="submission" date="2020-08" db="EMBL/GenBank/DDBJ databases">
        <title>Genomic Encyclopedia of Type Strains, Phase III (KMG-III): the genomes of soil and plant-associated and newly described type strains.</title>
        <authorList>
            <person name="Whitman W."/>
        </authorList>
    </citation>
    <scope>NUCLEOTIDE SEQUENCE [LARGE SCALE GENOMIC DNA]</scope>
    <source>
        <strain evidence="1 2">CECT 8088</strain>
    </source>
</reference>
<comment type="caution">
    <text evidence="1">The sequence shown here is derived from an EMBL/GenBank/DDBJ whole genome shotgun (WGS) entry which is preliminary data.</text>
</comment>
<evidence type="ECO:0000313" key="2">
    <source>
        <dbReference type="Proteomes" id="UP000557688"/>
    </source>
</evidence>
<dbReference type="RefSeq" id="WP_221188299.1">
    <property type="nucleotide sequence ID" value="NZ_JACHXV010000049.1"/>
</dbReference>
<evidence type="ECO:0000313" key="1">
    <source>
        <dbReference type="EMBL" id="MBB3175578.1"/>
    </source>
</evidence>